<feature type="compositionally biased region" description="Basic and acidic residues" evidence="1">
    <location>
        <begin position="103"/>
        <end position="119"/>
    </location>
</feature>
<accession>A0A0G4IVU2</accession>
<sequence>LAGRGHPFWYTDDRRRRPRHSHVAALGTGRHVICWHVEPEQGRRDPPRDRADKGRHEEQHREDAAAWRQAERARQQGREAERAREHLPEVVQEGQPQVLPAERQMDHPARPHHPDHSRPPDLVLCQGLNH</sequence>
<feature type="non-terminal residue" evidence="2">
    <location>
        <position position="1"/>
    </location>
</feature>
<organism evidence="2 3">
    <name type="scientific">Plasmodiophora brassicae</name>
    <name type="common">Clubroot disease agent</name>
    <dbReference type="NCBI Taxonomy" id="37360"/>
    <lineage>
        <taxon>Eukaryota</taxon>
        <taxon>Sar</taxon>
        <taxon>Rhizaria</taxon>
        <taxon>Endomyxa</taxon>
        <taxon>Phytomyxea</taxon>
        <taxon>Plasmodiophorida</taxon>
        <taxon>Plasmodiophoridae</taxon>
        <taxon>Plasmodiophora</taxon>
    </lineage>
</organism>
<keyword evidence="3" id="KW-1185">Reference proteome</keyword>
<feature type="compositionally biased region" description="Basic and acidic residues" evidence="1">
    <location>
        <begin position="37"/>
        <end position="88"/>
    </location>
</feature>
<dbReference type="Proteomes" id="UP000039324">
    <property type="component" value="Unassembled WGS sequence"/>
</dbReference>
<feature type="region of interest" description="Disordered" evidence="1">
    <location>
        <begin position="1"/>
        <end position="130"/>
    </location>
</feature>
<evidence type="ECO:0000313" key="3">
    <source>
        <dbReference type="Proteomes" id="UP000039324"/>
    </source>
</evidence>
<evidence type="ECO:0000256" key="1">
    <source>
        <dbReference type="SAM" id="MobiDB-lite"/>
    </source>
</evidence>
<reference evidence="2 3" key="1">
    <citation type="submission" date="2015-02" db="EMBL/GenBank/DDBJ databases">
        <authorList>
            <person name="Chooi Y.-H."/>
        </authorList>
    </citation>
    <scope>NUCLEOTIDE SEQUENCE [LARGE SCALE GENOMIC DNA]</scope>
    <source>
        <strain evidence="2">E3</strain>
    </source>
</reference>
<evidence type="ECO:0000313" key="2">
    <source>
        <dbReference type="EMBL" id="CEO99362.1"/>
    </source>
</evidence>
<gene>
    <name evidence="2" type="ORF">PBRA_001268</name>
</gene>
<name>A0A0G4IVU2_PLABS</name>
<dbReference type="AlphaFoldDB" id="A0A0G4IVU2"/>
<dbReference type="EMBL" id="CDSF01000090">
    <property type="protein sequence ID" value="CEO99362.1"/>
    <property type="molecule type" value="Genomic_DNA"/>
</dbReference>
<proteinExistence type="predicted"/>
<protein>
    <submittedName>
        <fullName evidence="2">Uncharacterized protein</fullName>
    </submittedName>
</protein>